<evidence type="ECO:0000313" key="1">
    <source>
        <dbReference type="EMBL" id="MPN09138.1"/>
    </source>
</evidence>
<dbReference type="EMBL" id="VSSQ01055224">
    <property type="protein sequence ID" value="MPN09138.1"/>
    <property type="molecule type" value="Genomic_DNA"/>
</dbReference>
<gene>
    <name evidence="1" type="ORF">SDC9_156426</name>
</gene>
<sequence>MSRVVTIGLAESIEMVMLDEGDTSSRFLIFSLTGTLPLYTLTVKMLSATLLSTSSFSDSCFIVIDSGFKSSCFSVVSLKALSSTGVSISMVPL</sequence>
<comment type="caution">
    <text evidence="1">The sequence shown here is derived from an EMBL/GenBank/DDBJ whole genome shotgun (WGS) entry which is preliminary data.</text>
</comment>
<reference evidence="1" key="1">
    <citation type="submission" date="2019-08" db="EMBL/GenBank/DDBJ databases">
        <authorList>
            <person name="Kucharzyk K."/>
            <person name="Murdoch R.W."/>
            <person name="Higgins S."/>
            <person name="Loffler F."/>
        </authorList>
    </citation>
    <scope>NUCLEOTIDE SEQUENCE</scope>
</reference>
<dbReference type="AlphaFoldDB" id="A0A645F458"/>
<protein>
    <submittedName>
        <fullName evidence="1">Uncharacterized protein</fullName>
    </submittedName>
</protein>
<accession>A0A645F458</accession>
<proteinExistence type="predicted"/>
<organism evidence="1">
    <name type="scientific">bioreactor metagenome</name>
    <dbReference type="NCBI Taxonomy" id="1076179"/>
    <lineage>
        <taxon>unclassified sequences</taxon>
        <taxon>metagenomes</taxon>
        <taxon>ecological metagenomes</taxon>
    </lineage>
</organism>
<name>A0A645F458_9ZZZZ</name>